<accession>A0A0S4QNF2</accession>
<dbReference type="AlphaFoldDB" id="A0A0S4QNF2"/>
<reference evidence="3" key="1">
    <citation type="submission" date="2015-11" db="EMBL/GenBank/DDBJ databases">
        <authorList>
            <person name="Varghese N."/>
        </authorList>
    </citation>
    <scope>NUCLEOTIDE SEQUENCE [LARGE SCALE GENOMIC DNA]</scope>
    <source>
        <strain evidence="3">DSM 45899</strain>
    </source>
</reference>
<dbReference type="RefSeq" id="WP_131799483.1">
    <property type="nucleotide sequence ID" value="NZ_FAOZ01000009.1"/>
</dbReference>
<proteinExistence type="predicted"/>
<name>A0A0S4QNF2_9ACTN</name>
<keyword evidence="1" id="KW-0472">Membrane</keyword>
<evidence type="ECO:0000313" key="3">
    <source>
        <dbReference type="Proteomes" id="UP000198802"/>
    </source>
</evidence>
<evidence type="ECO:0000313" key="2">
    <source>
        <dbReference type="EMBL" id="CUU56836.1"/>
    </source>
</evidence>
<feature type="transmembrane region" description="Helical" evidence="1">
    <location>
        <begin position="21"/>
        <end position="44"/>
    </location>
</feature>
<sequence>MSERTIARSASDRSRGFPARRLVIGVLSALLAVFLVGAAIFAVWCRASFHVWPWSSSLPDRVTYCGRTYLGPGDPVTWTEAEAFENGAIRKVGHYGFGALGWSIYANPLSEQARTRGNSPLPCAMGVYLRTDDDRVVAYTLSGGP</sequence>
<organism evidence="2 3">
    <name type="scientific">Parafrankia irregularis</name>
    <dbReference type="NCBI Taxonomy" id="795642"/>
    <lineage>
        <taxon>Bacteria</taxon>
        <taxon>Bacillati</taxon>
        <taxon>Actinomycetota</taxon>
        <taxon>Actinomycetes</taxon>
        <taxon>Frankiales</taxon>
        <taxon>Frankiaceae</taxon>
        <taxon>Parafrankia</taxon>
    </lineage>
</organism>
<dbReference type="Proteomes" id="UP000198802">
    <property type="component" value="Unassembled WGS sequence"/>
</dbReference>
<keyword evidence="1" id="KW-0812">Transmembrane</keyword>
<gene>
    <name evidence="2" type="ORF">Ga0074812_10956</name>
</gene>
<evidence type="ECO:0000256" key="1">
    <source>
        <dbReference type="SAM" id="Phobius"/>
    </source>
</evidence>
<keyword evidence="1" id="KW-1133">Transmembrane helix</keyword>
<protein>
    <submittedName>
        <fullName evidence="2">Uncharacterized protein</fullName>
    </submittedName>
</protein>
<dbReference type="EMBL" id="FAOZ01000009">
    <property type="protein sequence ID" value="CUU56836.1"/>
    <property type="molecule type" value="Genomic_DNA"/>
</dbReference>
<keyword evidence="3" id="KW-1185">Reference proteome</keyword>